<evidence type="ECO:0008006" key="3">
    <source>
        <dbReference type="Google" id="ProtNLM"/>
    </source>
</evidence>
<organism evidence="2">
    <name type="scientific">Ixodes ricinus</name>
    <name type="common">Common tick</name>
    <name type="synonym">Acarus ricinus</name>
    <dbReference type="NCBI Taxonomy" id="34613"/>
    <lineage>
        <taxon>Eukaryota</taxon>
        <taxon>Metazoa</taxon>
        <taxon>Ecdysozoa</taxon>
        <taxon>Arthropoda</taxon>
        <taxon>Chelicerata</taxon>
        <taxon>Arachnida</taxon>
        <taxon>Acari</taxon>
        <taxon>Parasitiformes</taxon>
        <taxon>Ixodida</taxon>
        <taxon>Ixodoidea</taxon>
        <taxon>Ixodidae</taxon>
        <taxon>Ixodinae</taxon>
        <taxon>Ixodes</taxon>
    </lineage>
</organism>
<reference evidence="2" key="1">
    <citation type="submission" date="2019-12" db="EMBL/GenBank/DDBJ databases">
        <title>An insight into the sialome of adult female Ixodes ricinus ticks feeding for 6 days.</title>
        <authorList>
            <person name="Perner J."/>
            <person name="Ribeiro J.M.C."/>
        </authorList>
    </citation>
    <scope>NUCLEOTIDE SEQUENCE</scope>
    <source>
        <strain evidence="2">Semi-engorged</strain>
        <tissue evidence="2">Salivary glands</tissue>
    </source>
</reference>
<proteinExistence type="predicted"/>
<dbReference type="EMBL" id="GIFC01011678">
    <property type="protein sequence ID" value="MXU93761.1"/>
    <property type="molecule type" value="Transcribed_RNA"/>
</dbReference>
<sequence length="151" mass="16569">MNPVSFEAVLVIFVYFFFGDEDGRVRSDPVNGEVVPRGLAVMPAGRGQLHLIVLAEDVAEIAVELWPLAGDDGVPLVPLLGLLADLLQVLGLELPPQLLQLVLKVDRGGDGRHVLPGQLMHVLCKQVMMLVAEPFPEQRKRSRRSRQHSAP</sequence>
<evidence type="ECO:0000313" key="2">
    <source>
        <dbReference type="EMBL" id="MXU93761.1"/>
    </source>
</evidence>
<protein>
    <recommendedName>
        <fullName evidence="3">Secreted protein</fullName>
    </recommendedName>
</protein>
<accession>A0A6B0UW68</accession>
<dbReference type="AlphaFoldDB" id="A0A6B0UW68"/>
<feature type="signal peptide" evidence="1">
    <location>
        <begin position="1"/>
        <end position="27"/>
    </location>
</feature>
<name>A0A6B0UW68_IXORI</name>
<keyword evidence="1" id="KW-0732">Signal</keyword>
<evidence type="ECO:0000256" key="1">
    <source>
        <dbReference type="SAM" id="SignalP"/>
    </source>
</evidence>
<feature type="chain" id="PRO_5025629018" description="Secreted protein" evidence="1">
    <location>
        <begin position="28"/>
        <end position="151"/>
    </location>
</feature>